<evidence type="ECO:0000313" key="3">
    <source>
        <dbReference type="Proteomes" id="UP000541444"/>
    </source>
</evidence>
<keyword evidence="3" id="KW-1185">Reference proteome</keyword>
<comment type="caution">
    <text evidence="2">The sequence shown here is derived from an EMBL/GenBank/DDBJ whole genome shotgun (WGS) entry which is preliminary data.</text>
</comment>
<feature type="compositionally biased region" description="Polar residues" evidence="1">
    <location>
        <begin position="147"/>
        <end position="157"/>
    </location>
</feature>
<feature type="compositionally biased region" description="Polar residues" evidence="1">
    <location>
        <begin position="103"/>
        <end position="117"/>
    </location>
</feature>
<dbReference type="OrthoDB" id="672903at2759"/>
<dbReference type="PANTHER" id="PTHR35459">
    <property type="entry name" value="T1N6.14 PROTEIN"/>
    <property type="match status" value="1"/>
</dbReference>
<evidence type="ECO:0000313" key="2">
    <source>
        <dbReference type="EMBL" id="KAF6175149.1"/>
    </source>
</evidence>
<accession>A0A7J7P6T6</accession>
<proteinExistence type="predicted"/>
<feature type="compositionally biased region" description="Basic and acidic residues" evidence="1">
    <location>
        <begin position="118"/>
        <end position="137"/>
    </location>
</feature>
<reference evidence="2 3" key="1">
    <citation type="journal article" date="2020" name="IScience">
        <title>Genome Sequencing of the Endangered Kingdonia uniflora (Circaeasteraceae, Ranunculales) Reveals Potential Mechanisms of Evolutionary Specialization.</title>
        <authorList>
            <person name="Sun Y."/>
            <person name="Deng T."/>
            <person name="Zhang A."/>
            <person name="Moore M.J."/>
            <person name="Landis J.B."/>
            <person name="Lin N."/>
            <person name="Zhang H."/>
            <person name="Zhang X."/>
            <person name="Huang J."/>
            <person name="Zhang X."/>
            <person name="Sun H."/>
            <person name="Wang H."/>
        </authorList>
    </citation>
    <scope>NUCLEOTIDE SEQUENCE [LARGE SCALE GENOMIC DNA]</scope>
    <source>
        <strain evidence="2">TB1705</strain>
        <tissue evidence="2">Leaf</tissue>
    </source>
</reference>
<protein>
    <submittedName>
        <fullName evidence="2">Uncharacterized protein</fullName>
    </submittedName>
</protein>
<evidence type="ECO:0000256" key="1">
    <source>
        <dbReference type="SAM" id="MobiDB-lite"/>
    </source>
</evidence>
<sequence length="206" mass="23401">MEESKSPPTTTTTTTTSQEIPLPVVKRPPLAPSSKHHKSKKRKVDNAQLQKSNYFRIRALVSNVRPHFIEVLRTPDFRNSKAAHEIQRQMMLVIDTYKQMTTETSSITKPSESQITSDEYKVETQKKPVEKDQEDKQGQQPNPNPLEGNTNDTSSDLNGFEMKFEDSLPLGTHIIGGSDLGWNYITYQSTNAVYYGVTKESRRAKK</sequence>
<dbReference type="EMBL" id="JACGCM010000215">
    <property type="protein sequence ID" value="KAF6175149.1"/>
    <property type="molecule type" value="Genomic_DNA"/>
</dbReference>
<dbReference type="Proteomes" id="UP000541444">
    <property type="component" value="Unassembled WGS sequence"/>
</dbReference>
<dbReference type="PANTHER" id="PTHR35459:SF2">
    <property type="entry name" value="T1N6.14 PROTEIN"/>
    <property type="match status" value="1"/>
</dbReference>
<gene>
    <name evidence="2" type="ORF">GIB67_022830</name>
</gene>
<name>A0A7J7P6T6_9MAGN</name>
<feature type="compositionally biased region" description="Basic residues" evidence="1">
    <location>
        <begin position="34"/>
        <end position="43"/>
    </location>
</feature>
<feature type="region of interest" description="Disordered" evidence="1">
    <location>
        <begin position="103"/>
        <end position="159"/>
    </location>
</feature>
<dbReference type="AlphaFoldDB" id="A0A7J7P6T6"/>
<feature type="region of interest" description="Disordered" evidence="1">
    <location>
        <begin position="1"/>
        <end position="47"/>
    </location>
</feature>
<organism evidence="2 3">
    <name type="scientific">Kingdonia uniflora</name>
    <dbReference type="NCBI Taxonomy" id="39325"/>
    <lineage>
        <taxon>Eukaryota</taxon>
        <taxon>Viridiplantae</taxon>
        <taxon>Streptophyta</taxon>
        <taxon>Embryophyta</taxon>
        <taxon>Tracheophyta</taxon>
        <taxon>Spermatophyta</taxon>
        <taxon>Magnoliopsida</taxon>
        <taxon>Ranunculales</taxon>
        <taxon>Circaeasteraceae</taxon>
        <taxon>Kingdonia</taxon>
    </lineage>
</organism>